<evidence type="ECO:0000313" key="5">
    <source>
        <dbReference type="Proteomes" id="UP000297946"/>
    </source>
</evidence>
<evidence type="ECO:0000313" key="2">
    <source>
        <dbReference type="EMBL" id="TGK05411.1"/>
    </source>
</evidence>
<organism evidence="2 5">
    <name type="scientific">Leptospira langatensis</name>
    <dbReference type="NCBI Taxonomy" id="2484983"/>
    <lineage>
        <taxon>Bacteria</taxon>
        <taxon>Pseudomonadati</taxon>
        <taxon>Spirochaetota</taxon>
        <taxon>Spirochaetia</taxon>
        <taxon>Leptospirales</taxon>
        <taxon>Leptospiraceae</taxon>
        <taxon>Leptospira</taxon>
    </lineage>
</organism>
<evidence type="ECO:0000313" key="3">
    <source>
        <dbReference type="EMBL" id="TGL38547.1"/>
    </source>
</evidence>
<dbReference type="EMBL" id="RQER01000001">
    <property type="protein sequence ID" value="TGK05411.1"/>
    <property type="molecule type" value="Genomic_DNA"/>
</dbReference>
<keyword evidence="4" id="KW-1185">Reference proteome</keyword>
<feature type="transmembrane region" description="Helical" evidence="1">
    <location>
        <begin position="20"/>
        <end position="39"/>
    </location>
</feature>
<name>A0A5F1ZP85_9LEPT</name>
<keyword evidence="1" id="KW-0472">Membrane</keyword>
<evidence type="ECO:0000313" key="4">
    <source>
        <dbReference type="Proteomes" id="UP000297273"/>
    </source>
</evidence>
<sequence length="194" mass="22774">MNETDKLVYEVRPITIRPLIYLVSIIIPLRILEFAAVRGYLDSISWFSNVLSFLKGQEYKLISVFLCVVAFLYSVQKGKVILDKEGVELRIFPRFFGSAWTAWKLNWTEISSYYMFHFNRTAIFLLKDKQGKQFRIGERLFLRDTKKLGLEFEETKKRFGQSQIQKSAYEADSQFFLTSLLYLAIVAWLLSATF</sequence>
<dbReference type="Proteomes" id="UP000297946">
    <property type="component" value="Unassembled WGS sequence"/>
</dbReference>
<dbReference type="RefSeq" id="WP_135647041.1">
    <property type="nucleotide sequence ID" value="NZ_RQER01000001.1"/>
</dbReference>
<keyword evidence="1" id="KW-1133">Transmembrane helix</keyword>
<reference evidence="3" key="1">
    <citation type="submission" date="2018-10" db="EMBL/GenBank/DDBJ databases">
        <authorList>
            <person name="Vincent A.T."/>
            <person name="Schiettekatte O."/>
            <person name="Bourhy P."/>
            <person name="Veyrier F.J."/>
            <person name="Picardeau M."/>
        </authorList>
    </citation>
    <scope>NUCLEOTIDE SEQUENCE</scope>
    <source>
        <strain evidence="3">201702690</strain>
    </source>
</reference>
<proteinExistence type="predicted"/>
<reference evidence="4 5" key="2">
    <citation type="journal article" date="2019" name="PLoS Negl. Trop. Dis.">
        <title>Revisiting the worldwide diversity of Leptospira species in the environment.</title>
        <authorList>
            <person name="Vincent A.T."/>
            <person name="Schiettekatte O."/>
            <person name="Bourhy P."/>
            <person name="Veyrier F.J."/>
            <person name="Picardeau M."/>
        </authorList>
    </citation>
    <scope>NUCLEOTIDE SEQUENCE [LARGE SCALE GENOMIC DNA]</scope>
    <source>
        <strain evidence="4">201702690</strain>
        <strain evidence="2 5">SSW18</strain>
    </source>
</reference>
<feature type="transmembrane region" description="Helical" evidence="1">
    <location>
        <begin position="175"/>
        <end position="193"/>
    </location>
</feature>
<evidence type="ECO:0000256" key="1">
    <source>
        <dbReference type="SAM" id="Phobius"/>
    </source>
</evidence>
<dbReference type="OrthoDB" id="9895858at2"/>
<dbReference type="Proteomes" id="UP000297273">
    <property type="component" value="Unassembled WGS sequence"/>
</dbReference>
<gene>
    <name evidence="2" type="ORF">EHO57_01635</name>
    <name evidence="3" type="ORF">EHQ53_17395</name>
</gene>
<dbReference type="EMBL" id="RQGC01000013">
    <property type="protein sequence ID" value="TGL38547.1"/>
    <property type="molecule type" value="Genomic_DNA"/>
</dbReference>
<comment type="caution">
    <text evidence="2">The sequence shown here is derived from an EMBL/GenBank/DDBJ whole genome shotgun (WGS) entry which is preliminary data.</text>
</comment>
<protein>
    <submittedName>
        <fullName evidence="2">Uncharacterized protein</fullName>
    </submittedName>
</protein>
<accession>A0A5F1ZP85</accession>
<feature type="transmembrane region" description="Helical" evidence="1">
    <location>
        <begin position="59"/>
        <end position="75"/>
    </location>
</feature>
<dbReference type="AlphaFoldDB" id="A0A5F1ZP85"/>
<keyword evidence="1" id="KW-0812">Transmembrane</keyword>